<dbReference type="EMBL" id="MFCX01000026">
    <property type="protein sequence ID" value="OGE25416.1"/>
    <property type="molecule type" value="Genomic_DNA"/>
</dbReference>
<comment type="catalytic activity">
    <reaction evidence="7">
        <text>a peptidoglycan chain = a peptidoglycan chain with N-acetyl-1,6-anhydromuramyl-[peptide] at the reducing end + a peptidoglycan chain with N-acetylglucosamine at the non-reducing end.</text>
        <dbReference type="EC" id="4.2.2.29"/>
    </reaction>
</comment>
<evidence type="ECO:0000256" key="5">
    <source>
        <dbReference type="ARBA" id="ARBA00023239"/>
    </source>
</evidence>
<dbReference type="Pfam" id="PF02618">
    <property type="entry name" value="YceG"/>
    <property type="match status" value="1"/>
</dbReference>
<comment type="caution">
    <text evidence="8">The sequence shown here is derived from an EMBL/GenBank/DDBJ whole genome shotgun (WGS) entry which is preliminary data.</text>
</comment>
<name>A0A1F5J9W0_9BACT</name>
<keyword evidence="4 7" id="KW-0472">Membrane</keyword>
<dbReference type="CDD" id="cd08010">
    <property type="entry name" value="MltG_like"/>
    <property type="match status" value="1"/>
</dbReference>
<dbReference type="GO" id="GO:0071555">
    <property type="term" value="P:cell wall organization"/>
    <property type="evidence" value="ECO:0007669"/>
    <property type="project" value="UniProtKB-KW"/>
</dbReference>
<dbReference type="Proteomes" id="UP000177042">
    <property type="component" value="Unassembled WGS sequence"/>
</dbReference>
<dbReference type="HAMAP" id="MF_02065">
    <property type="entry name" value="MltG"/>
    <property type="match status" value="1"/>
</dbReference>
<dbReference type="Gene3D" id="3.30.1490.480">
    <property type="entry name" value="Endolytic murein transglycosylase"/>
    <property type="match status" value="1"/>
</dbReference>
<dbReference type="GO" id="GO:0009252">
    <property type="term" value="P:peptidoglycan biosynthetic process"/>
    <property type="evidence" value="ECO:0007669"/>
    <property type="project" value="UniProtKB-UniRule"/>
</dbReference>
<dbReference type="GO" id="GO:0008932">
    <property type="term" value="F:lytic endotransglycosylase activity"/>
    <property type="evidence" value="ECO:0007669"/>
    <property type="project" value="UniProtKB-UniRule"/>
</dbReference>
<accession>A0A1F5J9W0</accession>
<comment type="similarity">
    <text evidence="7">Belongs to the transglycosylase MltG family.</text>
</comment>
<organism evidence="8 9">
    <name type="scientific">Candidatus Daviesbacteria bacterium RIFCSPHIGHO2_02_FULL_39_12</name>
    <dbReference type="NCBI Taxonomy" id="1797770"/>
    <lineage>
        <taxon>Bacteria</taxon>
        <taxon>Candidatus Daviesiibacteriota</taxon>
    </lineage>
</organism>
<sequence length="318" mass="35792">MRKLLPLIIILLALFFIGRGWWNSQLAAVSNDTSTQVIVVSKGETFGKLASKLKQKGLIKSPWAFTLLAKQTGLGSKIQTGSFKVSPSMSAKEVLETLTSQPSDYWVTLLEGWRIEEMAQELSSKFQVPSSKFIKLAKEGYMFPDTYLFARDVTEEQIVQRLENTFNQKYTENLRAKIRASGLTENQGVILASVVEREARSDQVRQMVASIMLKRYKIGMALNADATIQYALGYQQKEKSWWKRHLTKEDLKVNSPFNTYLYAGLPPGPIANPSLSSLTAVANANPSTPYLYYYHDSKGNSYYAETLEEHNANVANHP</sequence>
<dbReference type="AlphaFoldDB" id="A0A1F5J9W0"/>
<evidence type="ECO:0000256" key="1">
    <source>
        <dbReference type="ARBA" id="ARBA00022475"/>
    </source>
</evidence>
<keyword evidence="2 7" id="KW-0812">Transmembrane</keyword>
<evidence type="ECO:0000256" key="2">
    <source>
        <dbReference type="ARBA" id="ARBA00022692"/>
    </source>
</evidence>
<evidence type="ECO:0000313" key="8">
    <source>
        <dbReference type="EMBL" id="OGE25416.1"/>
    </source>
</evidence>
<evidence type="ECO:0000256" key="6">
    <source>
        <dbReference type="ARBA" id="ARBA00023316"/>
    </source>
</evidence>
<keyword evidence="6 7" id="KW-0961">Cell wall biogenesis/degradation</keyword>
<feature type="site" description="Important for catalytic activity" evidence="7">
    <location>
        <position position="198"/>
    </location>
</feature>
<evidence type="ECO:0000256" key="4">
    <source>
        <dbReference type="ARBA" id="ARBA00023136"/>
    </source>
</evidence>
<keyword evidence="1 7" id="KW-1003">Cell membrane</keyword>
<dbReference type="InterPro" id="IPR003770">
    <property type="entry name" value="MLTG-like"/>
</dbReference>
<evidence type="ECO:0000256" key="3">
    <source>
        <dbReference type="ARBA" id="ARBA00022989"/>
    </source>
</evidence>
<keyword evidence="5 7" id="KW-0456">Lyase</keyword>
<reference evidence="8 9" key="1">
    <citation type="journal article" date="2016" name="Nat. Commun.">
        <title>Thousands of microbial genomes shed light on interconnected biogeochemical processes in an aquifer system.</title>
        <authorList>
            <person name="Anantharaman K."/>
            <person name="Brown C.T."/>
            <person name="Hug L.A."/>
            <person name="Sharon I."/>
            <person name="Castelle C.J."/>
            <person name="Probst A.J."/>
            <person name="Thomas B.C."/>
            <person name="Singh A."/>
            <person name="Wilkins M.J."/>
            <person name="Karaoz U."/>
            <person name="Brodie E.L."/>
            <person name="Williams K.H."/>
            <person name="Hubbard S.S."/>
            <person name="Banfield J.F."/>
        </authorList>
    </citation>
    <scope>NUCLEOTIDE SEQUENCE [LARGE SCALE GENOMIC DNA]</scope>
</reference>
<dbReference type="EC" id="4.2.2.29" evidence="7"/>
<dbReference type="PANTHER" id="PTHR30518:SF2">
    <property type="entry name" value="ENDOLYTIC MUREIN TRANSGLYCOSYLASE"/>
    <property type="match status" value="1"/>
</dbReference>
<comment type="function">
    <text evidence="7">Functions as a peptidoglycan terminase that cleaves nascent peptidoglycan strands endolytically to terminate their elongation.</text>
</comment>
<keyword evidence="3 7" id="KW-1133">Transmembrane helix</keyword>
<evidence type="ECO:0000256" key="7">
    <source>
        <dbReference type="HAMAP-Rule" id="MF_02065"/>
    </source>
</evidence>
<dbReference type="GO" id="GO:0005886">
    <property type="term" value="C:plasma membrane"/>
    <property type="evidence" value="ECO:0007669"/>
    <property type="project" value="UniProtKB-UniRule"/>
</dbReference>
<dbReference type="PANTHER" id="PTHR30518">
    <property type="entry name" value="ENDOLYTIC MUREIN TRANSGLYCOSYLASE"/>
    <property type="match status" value="1"/>
</dbReference>
<dbReference type="NCBIfam" id="TIGR00247">
    <property type="entry name" value="endolytic transglycosylase MltG"/>
    <property type="match status" value="1"/>
</dbReference>
<proteinExistence type="inferred from homology"/>
<protein>
    <recommendedName>
        <fullName evidence="7">Endolytic murein transglycosylase</fullName>
        <ecNumber evidence="7">4.2.2.29</ecNumber>
    </recommendedName>
    <alternativeName>
        <fullName evidence="7">Peptidoglycan lytic transglycosylase</fullName>
    </alternativeName>
    <alternativeName>
        <fullName evidence="7">Peptidoglycan polymerization terminase</fullName>
    </alternativeName>
</protein>
<evidence type="ECO:0000313" key="9">
    <source>
        <dbReference type="Proteomes" id="UP000177042"/>
    </source>
</evidence>
<gene>
    <name evidence="7" type="primary">mltG</name>
    <name evidence="8" type="ORF">A3C26_02575</name>
</gene>